<dbReference type="GO" id="GO:0010508">
    <property type="term" value="P:positive regulation of autophagy"/>
    <property type="evidence" value="ECO:0007669"/>
    <property type="project" value="TreeGrafter"/>
</dbReference>
<dbReference type="EMBL" id="KL250658">
    <property type="protein sequence ID" value="KGB35110.1"/>
    <property type="molecule type" value="Genomic_DNA"/>
</dbReference>
<dbReference type="Pfam" id="PF23013">
    <property type="entry name" value="IML1_N"/>
    <property type="match status" value="1"/>
</dbReference>
<evidence type="ECO:0000259" key="2">
    <source>
        <dbReference type="Pfam" id="PF12257"/>
    </source>
</evidence>
<dbReference type="AlphaFoldDB" id="A0A094ZKE2"/>
<accession>A0A094ZKE2</accession>
<feature type="region of interest" description="Disordered" evidence="1">
    <location>
        <begin position="333"/>
        <end position="352"/>
    </location>
</feature>
<dbReference type="InterPro" id="IPR055213">
    <property type="entry name" value="IML1_double_psi_beta_barrel"/>
</dbReference>
<dbReference type="GO" id="GO:0034198">
    <property type="term" value="P:cellular response to amino acid starvation"/>
    <property type="evidence" value="ECO:0007669"/>
    <property type="project" value="TreeGrafter"/>
</dbReference>
<dbReference type="InterPro" id="IPR048255">
    <property type="entry name" value="IML1_N"/>
</dbReference>
<protein>
    <submittedName>
        <fullName evidence="4">DEP domain-containing protein 5</fullName>
    </submittedName>
</protein>
<evidence type="ECO:0000256" key="1">
    <source>
        <dbReference type="SAM" id="MobiDB-lite"/>
    </source>
</evidence>
<dbReference type="GO" id="GO:0005096">
    <property type="term" value="F:GTPase activator activity"/>
    <property type="evidence" value="ECO:0007669"/>
    <property type="project" value="InterPro"/>
</dbReference>
<dbReference type="GO" id="GO:0005765">
    <property type="term" value="C:lysosomal membrane"/>
    <property type="evidence" value="ECO:0007669"/>
    <property type="project" value="TreeGrafter"/>
</dbReference>
<dbReference type="PANTHER" id="PTHR13179">
    <property type="entry name" value="DEP DOMAIN CONTAINING PROTEIN 5"/>
    <property type="match status" value="1"/>
</dbReference>
<reference evidence="4" key="1">
    <citation type="journal article" date="2012" name="Nat. Genet.">
        <title>Whole-genome sequence of Schistosoma haematobium.</title>
        <authorList>
            <person name="Young N.D."/>
            <person name="Jex A.R."/>
            <person name="Li B."/>
            <person name="Liu S."/>
            <person name="Yang L."/>
            <person name="Xiong Z."/>
            <person name="Li Y."/>
            <person name="Cantacessi C."/>
            <person name="Hall R.S."/>
            <person name="Xu X."/>
            <person name="Chen F."/>
            <person name="Wu X."/>
            <person name="Zerlotini A."/>
            <person name="Oliveira G."/>
            <person name="Hofmann A."/>
            <person name="Zhang G."/>
            <person name="Fang X."/>
            <person name="Kang Y."/>
            <person name="Campbell B.E."/>
            <person name="Loukas A."/>
            <person name="Ranganathan S."/>
            <person name="Rollinson D."/>
            <person name="Rinaldi G."/>
            <person name="Brindley P.J."/>
            <person name="Yang H."/>
            <person name="Wang J."/>
            <person name="Wang J."/>
            <person name="Gasser R.B."/>
        </authorList>
    </citation>
    <scope>NUCLEOTIDE SEQUENCE [LARGE SCALE GENOMIC DNA]</scope>
</reference>
<dbReference type="GO" id="GO:1990130">
    <property type="term" value="C:GATOR1 complex"/>
    <property type="evidence" value="ECO:0007669"/>
    <property type="project" value="TreeGrafter"/>
</dbReference>
<name>A0A094ZKE2_SCHHA</name>
<evidence type="ECO:0000313" key="4">
    <source>
        <dbReference type="EMBL" id="KGB35110.1"/>
    </source>
</evidence>
<gene>
    <name evidence="4" type="ORF">MS3_03349</name>
</gene>
<sequence length="853" mass="96522">MVVKQKFKLHYHSRNDSRGFVTEDVIISSRGGHNINVGDVIEVYHPEDAHHALFLVTTFSDDLQNRDVISVEQSLAHTFKLQQHKNVIVNVINKEENNCNHDTTVVFFTRIYIDDVPSEYSQSFKQDALSRYYEDFYRVIIQNERFTTDDWKRELGRMQYEILQFENNIYSYLRNTYPLINKNSNKTKLNICTAMDANLLEVLNMAINLYSGYNIDRNFDRTGKLLFVITPGSGVYHVNENLLLLTKKRVLDLGVGVDLICLAEQPLHAVPLFKILSESFINPEEYVAPHWINCSYFKSAQELKYIEMGKPFPRVKVVSFKHSNEVPISAFINNLPRDDHEPGNQQKNVSKENFDDTIPTTTFITITKSSLPIYRIAYPPYQSPSNQNKRKKSHQLPNEVISGNITKSHDSITSDYCSPSTVRHQLDDNPSHMISSITDQSSSVESNLIPICCLNYTTQISKNAITAICKSKQIVSTSSSSYRNLSRSYDSYITSNGSITPLVSSTNVSGIGFGITSHSQIVNIDKYQPTNHIHTSLSRVSSIGGSNNSGSGSISGYTTITSLPSVRERCIENSQLITDKNQILSIPVTLRNARNRTQSFNGEQRTKLSYIDNHANFREIPSSVNEANYNVNSAEVAYLHENAISRCRTMDVILSDGQPSPSSWNSITPQHFTLRSCNSIDRRTNGTLSLSGLNSHTLPFIRRKSTITLYSAITTTTTNNTTNTNTPIHCGKFNSTTYSRNLTNYATSSLISGAYFPFGLSKNPYRMPISAGQRRWALVRPSDEHGGTITPHCIITSKDDIDFMYPAPLPYNLCQIWTAYFDFLRARFLDKRESNQNSVKDNNNNNDNINCFN</sequence>
<dbReference type="STRING" id="6185.A0A094ZKE2"/>
<proteinExistence type="predicted"/>
<evidence type="ECO:0000259" key="3">
    <source>
        <dbReference type="Pfam" id="PF23013"/>
    </source>
</evidence>
<dbReference type="InterPro" id="IPR027244">
    <property type="entry name" value="IML1"/>
</dbReference>
<dbReference type="Pfam" id="PF12257">
    <property type="entry name" value="IML1"/>
    <property type="match status" value="1"/>
</dbReference>
<feature type="domain" description="IML1 N-terminal double psi beta-barrel" evidence="3">
    <location>
        <begin position="5"/>
        <end position="91"/>
    </location>
</feature>
<feature type="domain" description="Vacuolar membrane-associated protein Iml1 N-terminal" evidence="2">
    <location>
        <begin position="95"/>
        <end position="274"/>
    </location>
</feature>
<dbReference type="GO" id="GO:1904262">
    <property type="term" value="P:negative regulation of TORC1 signaling"/>
    <property type="evidence" value="ECO:0007669"/>
    <property type="project" value="TreeGrafter"/>
</dbReference>
<dbReference type="PANTHER" id="PTHR13179:SF8">
    <property type="entry name" value="GATOR COMPLEX PROTEIN DEPDC5"/>
    <property type="match status" value="1"/>
</dbReference>
<organism evidence="4">
    <name type="scientific">Schistosoma haematobium</name>
    <name type="common">Blood fluke</name>
    <dbReference type="NCBI Taxonomy" id="6185"/>
    <lineage>
        <taxon>Eukaryota</taxon>
        <taxon>Metazoa</taxon>
        <taxon>Spiralia</taxon>
        <taxon>Lophotrochozoa</taxon>
        <taxon>Platyhelminthes</taxon>
        <taxon>Trematoda</taxon>
        <taxon>Digenea</taxon>
        <taxon>Strigeidida</taxon>
        <taxon>Schistosomatoidea</taxon>
        <taxon>Schistosomatidae</taxon>
        <taxon>Schistosoma</taxon>
    </lineage>
</organism>